<protein>
    <submittedName>
        <fullName evidence="2">Uma2 family endonuclease</fullName>
    </submittedName>
</protein>
<gene>
    <name evidence="2" type="ORF">GXM_04494</name>
</gene>
<feature type="domain" description="Putative restriction endonuclease" evidence="1">
    <location>
        <begin position="12"/>
        <end position="73"/>
    </location>
</feature>
<reference evidence="2 3" key="1">
    <citation type="submission" date="2019-10" db="EMBL/GenBank/DDBJ databases">
        <title>Genomic and transcriptomic insights into the perfect genentic adaptation of a filamentous nitrogen-fixing cyanobacterium to rice fields.</title>
        <authorList>
            <person name="Chen Z."/>
        </authorList>
    </citation>
    <scope>NUCLEOTIDE SEQUENCE [LARGE SCALE GENOMIC DNA]</scope>
    <source>
        <strain evidence="2">CCNUC1</strain>
    </source>
</reference>
<dbReference type="InterPro" id="IPR012296">
    <property type="entry name" value="Nuclease_put_TT1808"/>
</dbReference>
<name>A0A5P8W2U7_9NOSO</name>
<keyword evidence="2" id="KW-0540">Nuclease</keyword>
<evidence type="ECO:0000313" key="2">
    <source>
        <dbReference type="EMBL" id="QFS47013.1"/>
    </source>
</evidence>
<sequence length="97" mass="10696">MNAVTPKRFAIAEYHQLIELGFLTEGDRIELIRGELIQMTAKGTPHTVCSSLICRQLDRLLGDQAVIRGQRFTQSTSKFKISILSQGVGLTFSALCG</sequence>
<dbReference type="InterPro" id="IPR008538">
    <property type="entry name" value="Uma2"/>
</dbReference>
<accession>A0A5P8W2U7</accession>
<keyword evidence="2" id="KW-0255">Endonuclease</keyword>
<organism evidence="2 3">
    <name type="scientific">Nostoc sphaeroides CCNUC1</name>
    <dbReference type="NCBI Taxonomy" id="2653204"/>
    <lineage>
        <taxon>Bacteria</taxon>
        <taxon>Bacillati</taxon>
        <taxon>Cyanobacteriota</taxon>
        <taxon>Cyanophyceae</taxon>
        <taxon>Nostocales</taxon>
        <taxon>Nostocaceae</taxon>
        <taxon>Nostoc</taxon>
    </lineage>
</organism>
<proteinExistence type="predicted"/>
<keyword evidence="2" id="KW-0378">Hydrolase</keyword>
<dbReference type="GO" id="GO:0004519">
    <property type="term" value="F:endonuclease activity"/>
    <property type="evidence" value="ECO:0007669"/>
    <property type="project" value="UniProtKB-KW"/>
</dbReference>
<dbReference type="Pfam" id="PF05685">
    <property type="entry name" value="Uma2"/>
    <property type="match status" value="1"/>
</dbReference>
<dbReference type="KEGG" id="nsh:GXM_04494"/>
<dbReference type="Proteomes" id="UP000326678">
    <property type="component" value="Chromosome Gxm1"/>
</dbReference>
<dbReference type="Gene3D" id="3.90.1570.10">
    <property type="entry name" value="tt1808, chain A"/>
    <property type="match status" value="1"/>
</dbReference>
<keyword evidence="3" id="KW-1185">Reference proteome</keyword>
<evidence type="ECO:0000313" key="3">
    <source>
        <dbReference type="Proteomes" id="UP000326678"/>
    </source>
</evidence>
<evidence type="ECO:0000259" key="1">
    <source>
        <dbReference type="Pfam" id="PF05685"/>
    </source>
</evidence>
<dbReference type="EMBL" id="CP045226">
    <property type="protein sequence ID" value="QFS47013.1"/>
    <property type="molecule type" value="Genomic_DNA"/>
</dbReference>
<dbReference type="AlphaFoldDB" id="A0A5P8W2U7"/>